<accession>A0A0V0ZYV9</accession>
<dbReference type="AlphaFoldDB" id="A0A0V0ZYV9"/>
<sequence>MTELGPEMEVRGGEDGDEAFSVRQDREAMKGKCICGDYWKIATVNQVEIFVELTRKCETSGKFLKRENNEVKM</sequence>
<evidence type="ECO:0000256" key="1">
    <source>
        <dbReference type="SAM" id="MobiDB-lite"/>
    </source>
</evidence>
<dbReference type="Proteomes" id="UP000054783">
    <property type="component" value="Unassembled WGS sequence"/>
</dbReference>
<feature type="region of interest" description="Disordered" evidence="1">
    <location>
        <begin position="1"/>
        <end position="23"/>
    </location>
</feature>
<keyword evidence="3" id="KW-1185">Reference proteome</keyword>
<organism evidence="2 3">
    <name type="scientific">Trichinella patagoniensis</name>
    <dbReference type="NCBI Taxonomy" id="990121"/>
    <lineage>
        <taxon>Eukaryota</taxon>
        <taxon>Metazoa</taxon>
        <taxon>Ecdysozoa</taxon>
        <taxon>Nematoda</taxon>
        <taxon>Enoplea</taxon>
        <taxon>Dorylaimia</taxon>
        <taxon>Trichinellida</taxon>
        <taxon>Trichinellidae</taxon>
        <taxon>Trichinella</taxon>
    </lineage>
</organism>
<name>A0A0V0ZYV9_9BILA</name>
<proteinExistence type="predicted"/>
<dbReference type="EMBL" id="JYDQ01000056">
    <property type="protein sequence ID" value="KRY17787.1"/>
    <property type="molecule type" value="Genomic_DNA"/>
</dbReference>
<evidence type="ECO:0000313" key="3">
    <source>
        <dbReference type="Proteomes" id="UP000054783"/>
    </source>
</evidence>
<comment type="caution">
    <text evidence="2">The sequence shown here is derived from an EMBL/GenBank/DDBJ whole genome shotgun (WGS) entry which is preliminary data.</text>
</comment>
<evidence type="ECO:0000313" key="2">
    <source>
        <dbReference type="EMBL" id="KRY17787.1"/>
    </source>
</evidence>
<gene>
    <name evidence="2" type="ORF">T12_16176</name>
</gene>
<reference evidence="2 3" key="1">
    <citation type="submission" date="2015-01" db="EMBL/GenBank/DDBJ databases">
        <title>Evolution of Trichinella species and genotypes.</title>
        <authorList>
            <person name="Korhonen P.K."/>
            <person name="Edoardo P."/>
            <person name="Giuseppe L.R."/>
            <person name="Gasser R.B."/>
        </authorList>
    </citation>
    <scope>NUCLEOTIDE SEQUENCE [LARGE SCALE GENOMIC DNA]</scope>
    <source>
        <strain evidence="2">ISS2496</strain>
    </source>
</reference>
<protein>
    <submittedName>
        <fullName evidence="2">Uncharacterized protein</fullName>
    </submittedName>
</protein>